<feature type="active site" evidence="5">
    <location>
        <position position="14"/>
    </location>
</feature>
<dbReference type="PANTHER" id="PTHR11717:SF7">
    <property type="entry name" value="LOW MOLECULAR WEIGHT PHOSPHOTYROSINE PROTEIN PHOSPHATASE"/>
    <property type="match status" value="1"/>
</dbReference>
<dbReference type="SMART" id="SM00226">
    <property type="entry name" value="LMWPc"/>
    <property type="match status" value="1"/>
</dbReference>
<dbReference type="CDD" id="cd16343">
    <property type="entry name" value="LMWPTP"/>
    <property type="match status" value="1"/>
</dbReference>
<evidence type="ECO:0000256" key="3">
    <source>
        <dbReference type="ARBA" id="ARBA00022801"/>
    </source>
</evidence>
<dbReference type="InterPro" id="IPR050438">
    <property type="entry name" value="LMW_PTPase"/>
</dbReference>
<dbReference type="PRINTS" id="PR00719">
    <property type="entry name" value="LMWPTPASE"/>
</dbReference>
<dbReference type="InterPro" id="IPR036196">
    <property type="entry name" value="Ptyr_pPase_sf"/>
</dbReference>
<evidence type="ECO:0000256" key="5">
    <source>
        <dbReference type="PIRSR" id="PIRSR617867-1"/>
    </source>
</evidence>
<dbReference type="GO" id="GO:0004725">
    <property type="term" value="F:protein tyrosine phosphatase activity"/>
    <property type="evidence" value="ECO:0007669"/>
    <property type="project" value="UniProtKB-EC"/>
</dbReference>
<evidence type="ECO:0000256" key="4">
    <source>
        <dbReference type="ARBA" id="ARBA00022912"/>
    </source>
</evidence>
<dbReference type="EMBL" id="PGEX01000001">
    <property type="protein sequence ID" value="PJJ41870.1"/>
    <property type="molecule type" value="Genomic_DNA"/>
</dbReference>
<accession>A0A2M9A822</accession>
<evidence type="ECO:0000313" key="7">
    <source>
        <dbReference type="EMBL" id="PJJ41870.1"/>
    </source>
</evidence>
<dbReference type="OrthoDB" id="9784339at2"/>
<dbReference type="Proteomes" id="UP000231134">
    <property type="component" value="Unassembled WGS sequence"/>
</dbReference>
<dbReference type="EC" id="3.1.3.48" evidence="2"/>
<evidence type="ECO:0000256" key="1">
    <source>
        <dbReference type="ARBA" id="ARBA00011063"/>
    </source>
</evidence>
<comment type="caution">
    <text evidence="7">The sequence shown here is derived from an EMBL/GenBank/DDBJ whole genome shotgun (WGS) entry which is preliminary data.</text>
</comment>
<organism evidence="7 8">
    <name type="scientific">Hallerella succinigenes</name>
    <dbReference type="NCBI Taxonomy" id="1896222"/>
    <lineage>
        <taxon>Bacteria</taxon>
        <taxon>Pseudomonadati</taxon>
        <taxon>Fibrobacterota</taxon>
        <taxon>Fibrobacteria</taxon>
        <taxon>Fibrobacterales</taxon>
        <taxon>Fibrobacteraceae</taxon>
        <taxon>Hallerella</taxon>
    </lineage>
</organism>
<feature type="domain" description="Phosphotyrosine protein phosphatase I" evidence="6">
    <location>
        <begin position="2"/>
        <end position="161"/>
    </location>
</feature>
<dbReference type="SUPFAM" id="SSF52788">
    <property type="entry name" value="Phosphotyrosine protein phosphatases I"/>
    <property type="match status" value="1"/>
</dbReference>
<proteinExistence type="inferred from homology"/>
<name>A0A2M9A822_9BACT</name>
<dbReference type="Pfam" id="PF01451">
    <property type="entry name" value="LMWPc"/>
    <property type="match status" value="1"/>
</dbReference>
<feature type="active site" description="Nucleophile" evidence="5">
    <location>
        <position position="8"/>
    </location>
</feature>
<dbReference type="RefSeq" id="WP_100425788.1">
    <property type="nucleotide sequence ID" value="NZ_PGEX01000001.1"/>
</dbReference>
<evidence type="ECO:0000313" key="8">
    <source>
        <dbReference type="Proteomes" id="UP000231134"/>
    </source>
</evidence>
<evidence type="ECO:0000256" key="2">
    <source>
        <dbReference type="ARBA" id="ARBA00013064"/>
    </source>
</evidence>
<dbReference type="InterPro" id="IPR017867">
    <property type="entry name" value="Tyr_phospatase_low_mol_wt"/>
</dbReference>
<comment type="similarity">
    <text evidence="1">Belongs to the low molecular weight phosphotyrosine protein phosphatase family.</text>
</comment>
<keyword evidence="8" id="KW-1185">Reference proteome</keyword>
<dbReference type="PANTHER" id="PTHR11717">
    <property type="entry name" value="LOW MOLECULAR WEIGHT PROTEIN TYROSINE PHOSPHATASE"/>
    <property type="match status" value="1"/>
</dbReference>
<evidence type="ECO:0000259" key="6">
    <source>
        <dbReference type="SMART" id="SM00226"/>
    </source>
</evidence>
<dbReference type="Gene3D" id="3.40.50.2300">
    <property type="match status" value="1"/>
</dbReference>
<reference evidence="7 8" key="1">
    <citation type="submission" date="2017-11" db="EMBL/GenBank/DDBJ databases">
        <title>Animal gut microbial communities from fecal samples from Wisconsin, USA.</title>
        <authorList>
            <person name="Neumann A."/>
        </authorList>
    </citation>
    <scope>NUCLEOTIDE SEQUENCE [LARGE SCALE GENOMIC DNA]</scope>
    <source>
        <strain evidence="7 8">UWS3</strain>
    </source>
</reference>
<dbReference type="InterPro" id="IPR023485">
    <property type="entry name" value="Ptyr_pPase"/>
</dbReference>
<sequence length="168" mass="19263">MISILFVCHGNICRSPMAEFVMKKIVADAGLDYEFCIESAATSAEEIGNPVYPPARKMLQKHGICSDGKTACQMTAKDLETFDYVILMDENNLRNLKWILARSPFEDLNISKDPWKRRLQKVSLLMDYTDKPREVADPWYTGDFQATWDDVWEGCSGLLEFLKPHFSK</sequence>
<gene>
    <name evidence="7" type="ORF">BGX16_1873</name>
</gene>
<keyword evidence="4" id="KW-0904">Protein phosphatase</keyword>
<dbReference type="AlphaFoldDB" id="A0A2M9A822"/>
<keyword evidence="3" id="KW-0378">Hydrolase</keyword>
<feature type="active site" description="Proton donor" evidence="5">
    <location>
        <position position="137"/>
    </location>
</feature>
<protein>
    <recommendedName>
        <fullName evidence="2">protein-tyrosine-phosphatase</fullName>
        <ecNumber evidence="2">3.1.3.48</ecNumber>
    </recommendedName>
</protein>